<accession>A0A0R1W6F7</accession>
<keyword evidence="2" id="KW-0560">Oxidoreductase</keyword>
<dbReference type="InterPro" id="IPR003767">
    <property type="entry name" value="Malate/L-lactate_DH-like"/>
</dbReference>
<dbReference type="Gene3D" id="1.10.1530.10">
    <property type="match status" value="1"/>
</dbReference>
<dbReference type="PANTHER" id="PTHR11091:SF0">
    <property type="entry name" value="MALATE DEHYDROGENASE"/>
    <property type="match status" value="1"/>
</dbReference>
<dbReference type="AlphaFoldDB" id="A0A0R1W6F7"/>
<evidence type="ECO:0000256" key="2">
    <source>
        <dbReference type="ARBA" id="ARBA00023002"/>
    </source>
</evidence>
<protein>
    <submittedName>
        <fullName evidence="3">Malate dehydrogenase</fullName>
    </submittedName>
</protein>
<name>A0A0R1W6F7_9LACO</name>
<dbReference type="GO" id="GO:0016491">
    <property type="term" value="F:oxidoreductase activity"/>
    <property type="evidence" value="ECO:0007669"/>
    <property type="project" value="UniProtKB-KW"/>
</dbReference>
<dbReference type="InterPro" id="IPR043144">
    <property type="entry name" value="Mal/L-sulf/L-lact_DH-like_ah"/>
</dbReference>
<dbReference type="PANTHER" id="PTHR11091">
    <property type="entry name" value="OXIDOREDUCTASE-RELATED"/>
    <property type="match status" value="1"/>
</dbReference>
<organism evidence="3 4">
    <name type="scientific">Lentilactobacillus farraginis DSM 18382 = JCM 14108</name>
    <dbReference type="NCBI Taxonomy" id="1423743"/>
    <lineage>
        <taxon>Bacteria</taxon>
        <taxon>Bacillati</taxon>
        <taxon>Bacillota</taxon>
        <taxon>Bacilli</taxon>
        <taxon>Lactobacillales</taxon>
        <taxon>Lactobacillaceae</taxon>
        <taxon>Lentilactobacillus</taxon>
    </lineage>
</organism>
<comment type="similarity">
    <text evidence="1">Belongs to the LDH2/MDH2 oxidoreductase family.</text>
</comment>
<comment type="caution">
    <text evidence="3">The sequence shown here is derived from an EMBL/GenBank/DDBJ whole genome shotgun (WGS) entry which is preliminary data.</text>
</comment>
<reference evidence="3 4" key="1">
    <citation type="journal article" date="2015" name="Genome Announc.">
        <title>Expanding the biotechnology potential of lactobacilli through comparative genomics of 213 strains and associated genera.</title>
        <authorList>
            <person name="Sun Z."/>
            <person name="Harris H.M."/>
            <person name="McCann A."/>
            <person name="Guo C."/>
            <person name="Argimon S."/>
            <person name="Zhang W."/>
            <person name="Yang X."/>
            <person name="Jeffery I.B."/>
            <person name="Cooney J.C."/>
            <person name="Kagawa T.F."/>
            <person name="Liu W."/>
            <person name="Song Y."/>
            <person name="Salvetti E."/>
            <person name="Wrobel A."/>
            <person name="Rasinkangas P."/>
            <person name="Parkhill J."/>
            <person name="Rea M.C."/>
            <person name="O'Sullivan O."/>
            <person name="Ritari J."/>
            <person name="Douillard F.P."/>
            <person name="Paul Ross R."/>
            <person name="Yang R."/>
            <person name="Briner A.E."/>
            <person name="Felis G.E."/>
            <person name="de Vos W.M."/>
            <person name="Barrangou R."/>
            <person name="Klaenhammer T.R."/>
            <person name="Caufield P.W."/>
            <person name="Cui Y."/>
            <person name="Zhang H."/>
            <person name="O'Toole P.W."/>
        </authorList>
    </citation>
    <scope>NUCLEOTIDE SEQUENCE [LARGE SCALE GENOMIC DNA]</scope>
    <source>
        <strain evidence="3 4">DSM 18382</strain>
    </source>
</reference>
<dbReference type="InterPro" id="IPR036111">
    <property type="entry name" value="Mal/L-sulfo/L-lacto_DH-like_sf"/>
</dbReference>
<sequence length="365" mass="39967">MEVTGVRVTVSKAKRFVEKIYDGYGFSRKDSALIATTLVDADLRGITSHGVQRLSMYDRKIRAKYIIPYNKWTVLNQTKTSVLVDANQTMGQLVSVFTMDHIISKAQRHGIAVGVVRDSNHFGAAGYYVRMAAKKGLIGIASTNTNPLLVPPRAGQPFLGSNPLAFAFPTKTGAFVFDAATSTVSLGKIEVLLKRNRQVPGQWAINGDREQLNDPQTILDELSRSHRIGGILPLGGLNEANSNYKGFGNALIVECLTSILAQGSLSADLGNKNHDISHFFLALDPALFGNLDKLESSLSQMLARIRRLAHLPEESIRIPGDREIQNYEKNRTAGIAVAEKTLNEINEIADRLGVSKLTPSNKVRE</sequence>
<dbReference type="InterPro" id="IPR043143">
    <property type="entry name" value="Mal/L-sulf/L-lact_DH-like_NADP"/>
</dbReference>
<proteinExistence type="inferred from homology"/>
<dbReference type="SUPFAM" id="SSF89733">
    <property type="entry name" value="L-sulfolactate dehydrogenase-like"/>
    <property type="match status" value="1"/>
</dbReference>
<keyword evidence="4" id="KW-1185">Reference proteome</keyword>
<dbReference type="Pfam" id="PF02615">
    <property type="entry name" value="Ldh_2"/>
    <property type="match status" value="1"/>
</dbReference>
<dbReference type="EMBL" id="AZFY01000027">
    <property type="protein sequence ID" value="KRM10947.1"/>
    <property type="molecule type" value="Genomic_DNA"/>
</dbReference>
<gene>
    <name evidence="3" type="ORF">FD41_GL001976</name>
</gene>
<dbReference type="OrthoDB" id="9769447at2"/>
<evidence type="ECO:0000313" key="4">
    <source>
        <dbReference type="Proteomes" id="UP000051966"/>
    </source>
</evidence>
<evidence type="ECO:0000313" key="3">
    <source>
        <dbReference type="EMBL" id="KRM10947.1"/>
    </source>
</evidence>
<dbReference type="PATRIC" id="fig|1423743.5.peg.2036"/>
<dbReference type="Proteomes" id="UP000051966">
    <property type="component" value="Unassembled WGS sequence"/>
</dbReference>
<evidence type="ECO:0000256" key="1">
    <source>
        <dbReference type="ARBA" id="ARBA00006056"/>
    </source>
</evidence>
<dbReference type="Gene3D" id="3.30.1370.60">
    <property type="entry name" value="Hypothetical oxidoreductase yiak, domain 2"/>
    <property type="match status" value="1"/>
</dbReference>